<proteinExistence type="predicted"/>
<protein>
    <recommendedName>
        <fullName evidence="4">DUF1579 domain-containing protein</fullName>
    </recommendedName>
</protein>
<keyword evidence="1" id="KW-0732">Signal</keyword>
<accession>A0ABS2KFJ1</accession>
<dbReference type="PROSITE" id="PS51257">
    <property type="entry name" value="PROKAR_LIPOPROTEIN"/>
    <property type="match status" value="1"/>
</dbReference>
<organism evidence="2 3">
    <name type="scientific">Dyella mobilis</name>
    <dbReference type="NCBI Taxonomy" id="1849582"/>
    <lineage>
        <taxon>Bacteria</taxon>
        <taxon>Pseudomonadati</taxon>
        <taxon>Pseudomonadota</taxon>
        <taxon>Gammaproteobacteria</taxon>
        <taxon>Lysobacterales</taxon>
        <taxon>Rhodanobacteraceae</taxon>
        <taxon>Dyella</taxon>
    </lineage>
</organism>
<keyword evidence="3" id="KW-1185">Reference proteome</keyword>
<gene>
    <name evidence="2" type="ORF">ISS99_10355</name>
</gene>
<comment type="caution">
    <text evidence="2">The sequence shown here is derived from an EMBL/GenBank/DDBJ whole genome shotgun (WGS) entry which is preliminary data.</text>
</comment>
<evidence type="ECO:0000313" key="3">
    <source>
        <dbReference type="Proteomes" id="UP001430193"/>
    </source>
</evidence>
<evidence type="ECO:0000256" key="1">
    <source>
        <dbReference type="SAM" id="SignalP"/>
    </source>
</evidence>
<dbReference type="Proteomes" id="UP001430193">
    <property type="component" value="Unassembled WGS sequence"/>
</dbReference>
<feature type="signal peptide" evidence="1">
    <location>
        <begin position="1"/>
        <end position="26"/>
    </location>
</feature>
<dbReference type="EMBL" id="JADIKF010000038">
    <property type="protein sequence ID" value="MBM7129930.1"/>
    <property type="molecule type" value="Genomic_DNA"/>
</dbReference>
<name>A0ABS2KFJ1_9GAMM</name>
<feature type="chain" id="PRO_5045166531" description="DUF1579 domain-containing protein" evidence="1">
    <location>
        <begin position="27"/>
        <end position="177"/>
    </location>
</feature>
<reference evidence="2" key="1">
    <citation type="submission" date="2020-10" db="EMBL/GenBank/DDBJ databases">
        <title>Phylogeny of dyella-like bacteria.</title>
        <authorList>
            <person name="Fu J."/>
        </authorList>
    </citation>
    <scope>NUCLEOTIDE SEQUENCE</scope>
    <source>
        <strain evidence="2">DHON07</strain>
    </source>
</reference>
<evidence type="ECO:0000313" key="2">
    <source>
        <dbReference type="EMBL" id="MBM7129930.1"/>
    </source>
</evidence>
<evidence type="ECO:0008006" key="4">
    <source>
        <dbReference type="Google" id="ProtNLM"/>
    </source>
</evidence>
<sequence>MTQPLRQLLLVSLAVACMTPAPRALAAPTPSPCASDAQSRQLDFWVGDWAIGGKGAGATASSHVSLTLDQCAVVEQWDGGRGHRGENIFAYSTDDKNWHGMFVDNEGRVHTFPEGKASPDGVTFTGPGVGADGAPVLNRVRITRVGPNRVDQWWEKSSDHGSTWTTAFRGEYSRKNP</sequence>
<dbReference type="RefSeq" id="WP_204631524.1">
    <property type="nucleotide sequence ID" value="NZ_BSOC01000003.1"/>
</dbReference>